<dbReference type="Gene3D" id="3.10.330.10">
    <property type="match status" value="1"/>
</dbReference>
<name>A0A1B6IYS3_9HEMI</name>
<evidence type="ECO:0000256" key="1">
    <source>
        <dbReference type="ARBA" id="ARBA00022741"/>
    </source>
</evidence>
<feature type="domain" description="ATPase AAA-type core" evidence="3">
    <location>
        <begin position="243"/>
        <end position="262"/>
    </location>
</feature>
<sequence>TSTAILEQKLSNSFLVMGEDVRKSRLEPYEVCLNPELEESLEFFQNEPVRVLGKKQRENLLVVVYDSAVPKHAAVLSKEARNNLRVRINDYVKLYSQKVQDIPELLEVEFYPIEDTVSNITGDLFSVYIAPFFNRKKTYISLGNIYKIKSGGMTAVEFKVVKMVAKQGGESAEVAHGVAVEDTNILADGRVTRADVEKEHALVGYDDIGGCRRQMSQIRELIELPLKKPELFKKIGIKPPRGILLHGPPGTGKTLIARAIAN</sequence>
<dbReference type="GO" id="GO:0016887">
    <property type="term" value="F:ATP hydrolysis activity"/>
    <property type="evidence" value="ECO:0007669"/>
    <property type="project" value="InterPro"/>
</dbReference>
<dbReference type="InterPro" id="IPR003959">
    <property type="entry name" value="ATPase_AAA_core"/>
</dbReference>
<dbReference type="SUPFAM" id="SSF54585">
    <property type="entry name" value="Cdc48 domain 2-like"/>
    <property type="match status" value="1"/>
</dbReference>
<feature type="non-terminal residue" evidence="4">
    <location>
        <position position="262"/>
    </location>
</feature>
<dbReference type="InterPro" id="IPR009010">
    <property type="entry name" value="Asp_de-COase-like_dom_sf"/>
</dbReference>
<dbReference type="AlphaFoldDB" id="A0A1B6IYS3"/>
<protein>
    <recommendedName>
        <fullName evidence="3">ATPase AAA-type core domain-containing protein</fullName>
    </recommendedName>
</protein>
<dbReference type="EMBL" id="GECU01015706">
    <property type="protein sequence ID" value="JAS92000.1"/>
    <property type="molecule type" value="Transcribed_RNA"/>
</dbReference>
<organism evidence="4">
    <name type="scientific">Homalodisca liturata</name>
    <dbReference type="NCBI Taxonomy" id="320908"/>
    <lineage>
        <taxon>Eukaryota</taxon>
        <taxon>Metazoa</taxon>
        <taxon>Ecdysozoa</taxon>
        <taxon>Arthropoda</taxon>
        <taxon>Hexapoda</taxon>
        <taxon>Insecta</taxon>
        <taxon>Pterygota</taxon>
        <taxon>Neoptera</taxon>
        <taxon>Paraneoptera</taxon>
        <taxon>Hemiptera</taxon>
        <taxon>Auchenorrhyncha</taxon>
        <taxon>Membracoidea</taxon>
        <taxon>Cicadellidae</taxon>
        <taxon>Cicadellinae</taxon>
        <taxon>Proconiini</taxon>
        <taxon>Homalodisca</taxon>
    </lineage>
</organism>
<keyword evidence="2" id="KW-0067">ATP-binding</keyword>
<dbReference type="FunFam" id="3.40.50.300:FF:002861">
    <property type="entry name" value="Cell division control protein 48 homolog E"/>
    <property type="match status" value="1"/>
</dbReference>
<dbReference type="PANTHER" id="PTHR23073">
    <property type="entry name" value="26S PROTEASOME REGULATORY SUBUNIT"/>
    <property type="match status" value="1"/>
</dbReference>
<dbReference type="Gene3D" id="3.40.50.300">
    <property type="entry name" value="P-loop containing nucleotide triphosphate hydrolases"/>
    <property type="match status" value="1"/>
</dbReference>
<evidence type="ECO:0000256" key="2">
    <source>
        <dbReference type="ARBA" id="ARBA00022840"/>
    </source>
</evidence>
<evidence type="ECO:0000259" key="3">
    <source>
        <dbReference type="Pfam" id="PF00004"/>
    </source>
</evidence>
<feature type="non-terminal residue" evidence="4">
    <location>
        <position position="1"/>
    </location>
</feature>
<evidence type="ECO:0000313" key="4">
    <source>
        <dbReference type="EMBL" id="JAS92000.1"/>
    </source>
</evidence>
<dbReference type="GO" id="GO:0005524">
    <property type="term" value="F:ATP binding"/>
    <property type="evidence" value="ECO:0007669"/>
    <property type="project" value="UniProtKB-KW"/>
</dbReference>
<proteinExistence type="predicted"/>
<keyword evidence="1" id="KW-0547">Nucleotide-binding</keyword>
<dbReference type="InterPro" id="IPR029067">
    <property type="entry name" value="CDC48_domain_2-like_sf"/>
</dbReference>
<dbReference type="InterPro" id="IPR050221">
    <property type="entry name" value="26S_Proteasome_ATPase"/>
</dbReference>
<dbReference type="SUPFAM" id="SSF50692">
    <property type="entry name" value="ADC-like"/>
    <property type="match status" value="1"/>
</dbReference>
<reference evidence="4" key="1">
    <citation type="submission" date="2015-11" db="EMBL/GenBank/DDBJ databases">
        <title>De novo transcriptome assembly of four potential Pierce s Disease insect vectors from Arizona vineyards.</title>
        <authorList>
            <person name="Tassone E.E."/>
        </authorList>
    </citation>
    <scope>NUCLEOTIDE SEQUENCE</scope>
</reference>
<dbReference type="InterPro" id="IPR027417">
    <property type="entry name" value="P-loop_NTPase"/>
</dbReference>
<gene>
    <name evidence="4" type="ORF">g.2925</name>
</gene>
<dbReference type="SUPFAM" id="SSF52540">
    <property type="entry name" value="P-loop containing nucleoside triphosphate hydrolases"/>
    <property type="match status" value="1"/>
</dbReference>
<accession>A0A1B6IYS3</accession>
<dbReference type="Pfam" id="PF00004">
    <property type="entry name" value="AAA"/>
    <property type="match status" value="1"/>
</dbReference>
<dbReference type="Gene3D" id="2.40.40.20">
    <property type="match status" value="1"/>
</dbReference>